<evidence type="ECO:0000256" key="3">
    <source>
        <dbReference type="ARBA" id="ARBA00022475"/>
    </source>
</evidence>
<accession>A0A538T6U7</accession>
<dbReference type="SUPFAM" id="SSF52540">
    <property type="entry name" value="P-loop containing nucleoside triphosphate hydrolases"/>
    <property type="match status" value="1"/>
</dbReference>
<feature type="transmembrane region" description="Helical" evidence="9">
    <location>
        <begin position="265"/>
        <end position="285"/>
    </location>
</feature>
<keyword evidence="7 9" id="KW-1133">Transmembrane helix</keyword>
<keyword evidence="2" id="KW-0813">Transport</keyword>
<reference evidence="12 13" key="1">
    <citation type="journal article" date="2019" name="Nat. Microbiol.">
        <title>Mediterranean grassland soil C-N compound turnover is dependent on rainfall and depth, and is mediated by genomically divergent microorganisms.</title>
        <authorList>
            <person name="Diamond S."/>
            <person name="Andeer P.F."/>
            <person name="Li Z."/>
            <person name="Crits-Christoph A."/>
            <person name="Burstein D."/>
            <person name="Anantharaman K."/>
            <person name="Lane K.R."/>
            <person name="Thomas B.C."/>
            <person name="Pan C."/>
            <person name="Northen T.R."/>
            <person name="Banfield J.F."/>
        </authorList>
    </citation>
    <scope>NUCLEOTIDE SEQUENCE [LARGE SCALE GENOMIC DNA]</scope>
    <source>
        <strain evidence="12">WS_2</strain>
    </source>
</reference>
<keyword evidence="8 9" id="KW-0472">Membrane</keyword>
<dbReference type="AlphaFoldDB" id="A0A538T6U7"/>
<evidence type="ECO:0000256" key="2">
    <source>
        <dbReference type="ARBA" id="ARBA00022448"/>
    </source>
</evidence>
<dbReference type="InterPro" id="IPR003439">
    <property type="entry name" value="ABC_transporter-like_ATP-bd"/>
</dbReference>
<proteinExistence type="predicted"/>
<organism evidence="12 13">
    <name type="scientific">Eiseniibacteriota bacterium</name>
    <dbReference type="NCBI Taxonomy" id="2212470"/>
    <lineage>
        <taxon>Bacteria</taxon>
        <taxon>Candidatus Eiseniibacteriota</taxon>
    </lineage>
</organism>
<dbReference type="InterPro" id="IPR003593">
    <property type="entry name" value="AAA+_ATPase"/>
</dbReference>
<evidence type="ECO:0000256" key="9">
    <source>
        <dbReference type="SAM" id="Phobius"/>
    </source>
</evidence>
<evidence type="ECO:0000313" key="12">
    <source>
        <dbReference type="EMBL" id="TMQ59348.1"/>
    </source>
</evidence>
<keyword evidence="5" id="KW-0547">Nucleotide-binding</keyword>
<dbReference type="PROSITE" id="PS50893">
    <property type="entry name" value="ABC_TRANSPORTER_2"/>
    <property type="match status" value="1"/>
</dbReference>
<dbReference type="GO" id="GO:0034040">
    <property type="term" value="F:ATPase-coupled lipid transmembrane transporter activity"/>
    <property type="evidence" value="ECO:0007669"/>
    <property type="project" value="TreeGrafter"/>
</dbReference>
<dbReference type="SMART" id="SM00382">
    <property type="entry name" value="AAA"/>
    <property type="match status" value="1"/>
</dbReference>
<protein>
    <submittedName>
        <fullName evidence="12">ABC transporter ATP-binding protein</fullName>
    </submittedName>
</protein>
<dbReference type="PANTHER" id="PTHR24221:SF468">
    <property type="entry name" value="ABC TRANSPORTER"/>
    <property type="match status" value="1"/>
</dbReference>
<evidence type="ECO:0000256" key="6">
    <source>
        <dbReference type="ARBA" id="ARBA00022840"/>
    </source>
</evidence>
<dbReference type="Gene3D" id="3.40.50.300">
    <property type="entry name" value="P-loop containing nucleotide triphosphate hydrolases"/>
    <property type="match status" value="1"/>
</dbReference>
<dbReference type="GO" id="GO:0005524">
    <property type="term" value="F:ATP binding"/>
    <property type="evidence" value="ECO:0007669"/>
    <property type="project" value="UniProtKB-KW"/>
</dbReference>
<comment type="caution">
    <text evidence="12">The sequence shown here is derived from an EMBL/GenBank/DDBJ whole genome shotgun (WGS) entry which is preliminary data.</text>
</comment>
<feature type="domain" description="ABC transmembrane type-1" evidence="11">
    <location>
        <begin position="28"/>
        <end position="324"/>
    </location>
</feature>
<evidence type="ECO:0000256" key="1">
    <source>
        <dbReference type="ARBA" id="ARBA00004651"/>
    </source>
</evidence>
<keyword evidence="3" id="KW-1003">Cell membrane</keyword>
<dbReference type="Gene3D" id="1.20.1560.10">
    <property type="entry name" value="ABC transporter type 1, transmembrane domain"/>
    <property type="match status" value="1"/>
</dbReference>
<dbReference type="InterPro" id="IPR036640">
    <property type="entry name" value="ABC1_TM_sf"/>
</dbReference>
<evidence type="ECO:0000256" key="5">
    <source>
        <dbReference type="ARBA" id="ARBA00022741"/>
    </source>
</evidence>
<evidence type="ECO:0000256" key="8">
    <source>
        <dbReference type="ARBA" id="ARBA00023136"/>
    </source>
</evidence>
<dbReference type="FunFam" id="3.40.50.300:FF:000221">
    <property type="entry name" value="Multidrug ABC transporter ATP-binding protein"/>
    <property type="match status" value="1"/>
</dbReference>
<dbReference type="InterPro" id="IPR027417">
    <property type="entry name" value="P-loop_NTPase"/>
</dbReference>
<dbReference type="GO" id="GO:0005886">
    <property type="term" value="C:plasma membrane"/>
    <property type="evidence" value="ECO:0007669"/>
    <property type="project" value="UniProtKB-SubCell"/>
</dbReference>
<dbReference type="Pfam" id="PF00664">
    <property type="entry name" value="ABC_membrane"/>
    <property type="match status" value="1"/>
</dbReference>
<evidence type="ECO:0000313" key="13">
    <source>
        <dbReference type="Proteomes" id="UP000317716"/>
    </source>
</evidence>
<keyword evidence="6 12" id="KW-0067">ATP-binding</keyword>
<name>A0A538T6U7_UNCEI</name>
<sequence length="585" mass="64333">MSKERRGSDWALFRRLLSEARPYRLHILGLLVVGLLAAPLTALTPLPLKIAVDSALGSHPLPRWLRPAGIPPSRDLALAVAVGLLTVVALLRQLQELSSQAMRAFVVEKQTLDLRARLFLHVQRMSLSHHDVRGTADSISRIEKDVRDAQAIVVESLFPSITAGLSLATMLAVTARIDWQLALVALAISPALFIMNQHYRRRLRPQWHQVKQLETSALSIVQEVLGALRVVKAFGQEHREHERFVELADKGRWARLRLTLAEGTFGLQVSVLTVIGTAVVLFLGVRHVRMGVLTLGELLLVMGYLAQLYDPLKTLSKRTVGMQSKLASAERVYALLDDAPDVLEAREARPLARAGGAIEFRDVSFGYANGRMVLHEVSFAAPAAARVGIAGSTGAGKTTLVSLLMRLYDPTAGRILLDGVDVREYRLCDLRQQFAMVLQESVLFSTSVAENIAYARPDARPEEIVAAAKAANAHEFIVRLPQGYDTPVGERGMMLSGGERQRIALARAFLKDAPILILDEPTSAVDVRSETLILEALERLVEGRTTLIVAHRMSTLERCDLRLELEHGRLVVVRSWARAGSSSVG</sequence>
<dbReference type="GO" id="GO:0016887">
    <property type="term" value="F:ATP hydrolysis activity"/>
    <property type="evidence" value="ECO:0007669"/>
    <property type="project" value="InterPro"/>
</dbReference>
<dbReference type="Proteomes" id="UP000317716">
    <property type="component" value="Unassembled WGS sequence"/>
</dbReference>
<evidence type="ECO:0000256" key="7">
    <source>
        <dbReference type="ARBA" id="ARBA00022989"/>
    </source>
</evidence>
<dbReference type="EMBL" id="VBOS01000048">
    <property type="protein sequence ID" value="TMQ59348.1"/>
    <property type="molecule type" value="Genomic_DNA"/>
</dbReference>
<feature type="transmembrane region" description="Helical" evidence="9">
    <location>
        <begin position="76"/>
        <end position="94"/>
    </location>
</feature>
<feature type="transmembrane region" description="Helical" evidence="9">
    <location>
        <begin position="23"/>
        <end position="43"/>
    </location>
</feature>
<dbReference type="InterPro" id="IPR011527">
    <property type="entry name" value="ABC1_TM_dom"/>
</dbReference>
<comment type="subcellular location">
    <subcellularLocation>
        <location evidence="1">Cell membrane</location>
        <topology evidence="1">Multi-pass membrane protein</topology>
    </subcellularLocation>
</comment>
<dbReference type="InterPro" id="IPR039421">
    <property type="entry name" value="Type_1_exporter"/>
</dbReference>
<feature type="transmembrane region" description="Helical" evidence="9">
    <location>
        <begin position="151"/>
        <end position="173"/>
    </location>
</feature>
<dbReference type="PROSITE" id="PS50929">
    <property type="entry name" value="ABC_TM1F"/>
    <property type="match status" value="1"/>
</dbReference>
<dbReference type="InterPro" id="IPR017871">
    <property type="entry name" value="ABC_transporter-like_CS"/>
</dbReference>
<feature type="domain" description="ABC transporter" evidence="10">
    <location>
        <begin position="358"/>
        <end position="584"/>
    </location>
</feature>
<evidence type="ECO:0000259" key="10">
    <source>
        <dbReference type="PROSITE" id="PS50893"/>
    </source>
</evidence>
<feature type="transmembrane region" description="Helical" evidence="9">
    <location>
        <begin position="179"/>
        <end position="196"/>
    </location>
</feature>
<dbReference type="Pfam" id="PF00005">
    <property type="entry name" value="ABC_tran"/>
    <property type="match status" value="1"/>
</dbReference>
<dbReference type="SUPFAM" id="SSF90123">
    <property type="entry name" value="ABC transporter transmembrane region"/>
    <property type="match status" value="1"/>
</dbReference>
<dbReference type="GO" id="GO:0140359">
    <property type="term" value="F:ABC-type transporter activity"/>
    <property type="evidence" value="ECO:0007669"/>
    <property type="project" value="InterPro"/>
</dbReference>
<evidence type="ECO:0000259" key="11">
    <source>
        <dbReference type="PROSITE" id="PS50929"/>
    </source>
</evidence>
<dbReference type="PANTHER" id="PTHR24221">
    <property type="entry name" value="ATP-BINDING CASSETTE SUB-FAMILY B"/>
    <property type="match status" value="1"/>
</dbReference>
<dbReference type="PROSITE" id="PS00211">
    <property type="entry name" value="ABC_TRANSPORTER_1"/>
    <property type="match status" value="1"/>
</dbReference>
<evidence type="ECO:0000256" key="4">
    <source>
        <dbReference type="ARBA" id="ARBA00022692"/>
    </source>
</evidence>
<keyword evidence="4 9" id="KW-0812">Transmembrane</keyword>
<gene>
    <name evidence="12" type="ORF">E6K72_01655</name>
</gene>